<keyword evidence="4" id="KW-0560">Oxidoreductase</keyword>
<dbReference type="InterPro" id="IPR016169">
    <property type="entry name" value="FAD-bd_PCMH_sub2"/>
</dbReference>
<evidence type="ECO:0000256" key="1">
    <source>
        <dbReference type="ARBA" id="ARBA00005466"/>
    </source>
</evidence>
<dbReference type="OrthoDB" id="2151789at2759"/>
<proteinExistence type="inferred from homology"/>
<sequence length="957" mass="104528">MSFSSSSDQLDLSGFLEKVEDIESLETIDKRGLEEVLQANRDDKFGKAISIATLLTAGRLESITSRSSDEYQKRVSKHWSASCVSQPKLILLPKSADHVALILAIITLLDLRFAIRSGGANPNRGWAGIDDGVLIDISCLDRLSINEAKTLVALGAGLEWSKVYDELDRHDVTVLGARMPGVGVGGLVIGGGIPNFSSEYGLVCDRVVEFEVVLSDSRIVRANRNEYEDLYWALKGGGPNFGVVTSVTVGTVPVREIWYGAWLYDSQHNHAILNAVHTFTFKAEADPKASFTFSLGNTKTFVGVIYSQPLEFPEIFSDFYSIPIAKEFIKPQTGQVGSLIRGMSQVLGPVVPKRRAIVGLSIKPNDKLIHQLHTFWQGVADKFNILVGGEMTFGIQPLTTSALSFQAKNGGSPLNLKPIPQLWLTAVAQYYDAAHDAMAHAAVQEFAIFARAKASEMGLLLDFIFMNDSNWEESPLYSYGATSLEKLVTKENKDSATVKAQLTCQIASLLFPSQHISRNNSQYQTEIEENWSSTCWLPAQCFIRPENSLQIATLLRIIDITQSKFAVRSGGHNPNAGFASSGQTGIVLDLSQLNSIDLSQDRSFVEVGPGVRWGEVYEYLDPYNLSAIGGRSPPVGAGGLLLGGGMPYIPSLYGLACDNVKAFEIVLANSTLIKASAVENPDLFFSLKGGGPNFGIVTRYDLYTRPLHQVWYQFNLYNFSQYESVLAATVKTQDAMEEDDRAGFVFNANQGSILVGFIHEGWSDAPAVFQAFDGIPLAGVYSKATNGTIATMSKLLDIGSSTAAFRQPVAVSHQYTLPNYLEAFRYFLAHRNYTSDPTADLSFAIQPIGKSAVEAGRRAGGNPLGLTAVPQNYWSQVNVTEEAQAAVAGLQKKVESLATDSSLLLPYQFQNDANFNQSPLRSYGNDQLARLIEVSERYDPARVFQRLQNGGFLVSTA</sequence>
<dbReference type="InterPro" id="IPR050416">
    <property type="entry name" value="FAD-linked_Oxidoreductase"/>
</dbReference>
<organism evidence="6 7">
    <name type="scientific">Gomphillus americanus</name>
    <dbReference type="NCBI Taxonomy" id="1940652"/>
    <lineage>
        <taxon>Eukaryota</taxon>
        <taxon>Fungi</taxon>
        <taxon>Dikarya</taxon>
        <taxon>Ascomycota</taxon>
        <taxon>Pezizomycotina</taxon>
        <taxon>Lecanoromycetes</taxon>
        <taxon>OSLEUM clade</taxon>
        <taxon>Ostropomycetidae</taxon>
        <taxon>Ostropales</taxon>
        <taxon>Graphidaceae</taxon>
        <taxon>Gomphilloideae</taxon>
        <taxon>Gomphillus</taxon>
    </lineage>
</organism>
<reference evidence="6" key="1">
    <citation type="submission" date="2021-03" db="EMBL/GenBank/DDBJ databases">
        <authorList>
            <person name="Tagirdzhanova G."/>
        </authorList>
    </citation>
    <scope>NUCLEOTIDE SEQUENCE</scope>
</reference>
<protein>
    <recommendedName>
        <fullName evidence="5">FAD-binding PCMH-type domain-containing protein</fullName>
    </recommendedName>
</protein>
<accession>A0A8H3EV69</accession>
<keyword evidence="3" id="KW-0274">FAD</keyword>
<dbReference type="SUPFAM" id="SSF56176">
    <property type="entry name" value="FAD-binding/transporter-associated domain-like"/>
    <property type="match status" value="2"/>
</dbReference>
<evidence type="ECO:0000256" key="4">
    <source>
        <dbReference type="ARBA" id="ARBA00023002"/>
    </source>
</evidence>
<evidence type="ECO:0000313" key="6">
    <source>
        <dbReference type="EMBL" id="CAF9911999.1"/>
    </source>
</evidence>
<feature type="domain" description="FAD-binding PCMH-type" evidence="5">
    <location>
        <begin position="535"/>
        <end position="707"/>
    </location>
</feature>
<evidence type="ECO:0000313" key="7">
    <source>
        <dbReference type="Proteomes" id="UP000664169"/>
    </source>
</evidence>
<dbReference type="PANTHER" id="PTHR42973:SF54">
    <property type="entry name" value="FAD-BINDING PCMH-TYPE DOMAIN-CONTAINING PROTEIN"/>
    <property type="match status" value="1"/>
</dbReference>
<gene>
    <name evidence="6" type="ORF">GOMPHAMPRED_007519</name>
</gene>
<dbReference type="EMBL" id="CAJPDQ010000007">
    <property type="protein sequence ID" value="CAF9911999.1"/>
    <property type="molecule type" value="Genomic_DNA"/>
</dbReference>
<keyword evidence="2" id="KW-0285">Flavoprotein</keyword>
<dbReference type="InterPro" id="IPR006094">
    <property type="entry name" value="Oxid_FAD_bind_N"/>
</dbReference>
<name>A0A8H3EV69_9LECA</name>
<evidence type="ECO:0000259" key="5">
    <source>
        <dbReference type="PROSITE" id="PS51387"/>
    </source>
</evidence>
<dbReference type="GO" id="GO:0016491">
    <property type="term" value="F:oxidoreductase activity"/>
    <property type="evidence" value="ECO:0007669"/>
    <property type="project" value="UniProtKB-KW"/>
</dbReference>
<dbReference type="AlphaFoldDB" id="A0A8H3EV69"/>
<dbReference type="PROSITE" id="PS51387">
    <property type="entry name" value="FAD_PCMH"/>
    <property type="match status" value="2"/>
</dbReference>
<dbReference type="PANTHER" id="PTHR42973">
    <property type="entry name" value="BINDING OXIDOREDUCTASE, PUTATIVE (AFU_ORTHOLOGUE AFUA_1G17690)-RELATED"/>
    <property type="match status" value="1"/>
</dbReference>
<evidence type="ECO:0000256" key="2">
    <source>
        <dbReference type="ARBA" id="ARBA00022630"/>
    </source>
</evidence>
<dbReference type="Proteomes" id="UP000664169">
    <property type="component" value="Unassembled WGS sequence"/>
</dbReference>
<dbReference type="InterPro" id="IPR016166">
    <property type="entry name" value="FAD-bd_PCMH"/>
</dbReference>
<dbReference type="GO" id="GO:0071949">
    <property type="term" value="F:FAD binding"/>
    <property type="evidence" value="ECO:0007669"/>
    <property type="project" value="InterPro"/>
</dbReference>
<dbReference type="Pfam" id="PF01565">
    <property type="entry name" value="FAD_binding_4"/>
    <property type="match status" value="2"/>
</dbReference>
<evidence type="ECO:0000256" key="3">
    <source>
        <dbReference type="ARBA" id="ARBA00022827"/>
    </source>
</evidence>
<dbReference type="Gene3D" id="3.30.465.10">
    <property type="match status" value="2"/>
</dbReference>
<keyword evidence="7" id="KW-1185">Reference proteome</keyword>
<dbReference type="InterPro" id="IPR036318">
    <property type="entry name" value="FAD-bd_PCMH-like_sf"/>
</dbReference>
<comment type="caution">
    <text evidence="6">The sequence shown here is derived from an EMBL/GenBank/DDBJ whole genome shotgun (WGS) entry which is preliminary data.</text>
</comment>
<feature type="domain" description="FAD-binding PCMH-type" evidence="5">
    <location>
        <begin position="83"/>
        <end position="254"/>
    </location>
</feature>
<comment type="similarity">
    <text evidence="1">Belongs to the oxygen-dependent FAD-linked oxidoreductase family.</text>
</comment>